<dbReference type="GO" id="GO:0008202">
    <property type="term" value="P:steroid metabolic process"/>
    <property type="evidence" value="ECO:0007669"/>
    <property type="project" value="TreeGrafter"/>
</dbReference>
<dbReference type="Proteomes" id="UP000261580">
    <property type="component" value="Unassembled WGS sequence"/>
</dbReference>
<dbReference type="SUPFAM" id="SSF51735">
    <property type="entry name" value="NAD(P)-binding Rossmann-fold domains"/>
    <property type="match status" value="1"/>
</dbReference>
<evidence type="ECO:0000256" key="4">
    <source>
        <dbReference type="SAM" id="Phobius"/>
    </source>
</evidence>
<dbReference type="CTD" id="107605"/>
<dbReference type="GO" id="GO:0016491">
    <property type="term" value="F:oxidoreductase activity"/>
    <property type="evidence" value="ECO:0007669"/>
    <property type="project" value="UniProtKB-KW"/>
</dbReference>
<dbReference type="InterPro" id="IPR002347">
    <property type="entry name" value="SDR_fam"/>
</dbReference>
<proteinExistence type="inferred from homology"/>
<dbReference type="RefSeq" id="XP_035762515.1">
    <property type="nucleotide sequence ID" value="XM_035906622.1"/>
</dbReference>
<dbReference type="PANTHER" id="PTHR43313:SF47">
    <property type="entry name" value="RETINOL DEHYDROGENASE 7"/>
    <property type="match status" value="1"/>
</dbReference>
<keyword evidence="4" id="KW-0472">Membrane</keyword>
<reference evidence="5" key="1">
    <citation type="submission" date="2025-08" db="UniProtKB">
        <authorList>
            <consortium name="Ensembl"/>
        </authorList>
    </citation>
    <scope>IDENTIFICATION</scope>
</reference>
<dbReference type="GeneID" id="102778499"/>
<organism evidence="5 6">
    <name type="scientific">Neolamprologus brichardi</name>
    <name type="common">Fairy cichlid</name>
    <name type="synonym">Lamprologus brichardi</name>
    <dbReference type="NCBI Taxonomy" id="32507"/>
    <lineage>
        <taxon>Eukaryota</taxon>
        <taxon>Metazoa</taxon>
        <taxon>Chordata</taxon>
        <taxon>Craniata</taxon>
        <taxon>Vertebrata</taxon>
        <taxon>Euteleostomi</taxon>
        <taxon>Actinopterygii</taxon>
        <taxon>Neopterygii</taxon>
        <taxon>Teleostei</taxon>
        <taxon>Neoteleostei</taxon>
        <taxon>Acanthomorphata</taxon>
        <taxon>Ovalentaria</taxon>
        <taxon>Cichlomorphae</taxon>
        <taxon>Cichliformes</taxon>
        <taxon>Cichlidae</taxon>
        <taxon>African cichlids</taxon>
        <taxon>Pseudocrenilabrinae</taxon>
        <taxon>Lamprologini</taxon>
        <taxon>Neolamprologus</taxon>
    </lineage>
</organism>
<keyword evidence="2" id="KW-0560">Oxidoreductase</keyword>
<dbReference type="Ensembl" id="ENSNBRT00000017828.1">
    <property type="protein sequence ID" value="ENSNBRP00000017360.1"/>
    <property type="gene ID" value="ENSNBRG00000013386.1"/>
</dbReference>
<evidence type="ECO:0000313" key="5">
    <source>
        <dbReference type="Ensembl" id="ENSNBRP00000017360.1"/>
    </source>
</evidence>
<evidence type="ECO:0000256" key="1">
    <source>
        <dbReference type="ARBA" id="ARBA00006484"/>
    </source>
</evidence>
<name>A0A3Q4H436_NEOBR</name>
<dbReference type="Bgee" id="ENSNBRG00000013386">
    <property type="expression patterns" value="Expressed in liver and 3 other cell types or tissues"/>
</dbReference>
<dbReference type="AlphaFoldDB" id="A0A3Q4H436"/>
<dbReference type="PRINTS" id="PR00081">
    <property type="entry name" value="GDHRDH"/>
</dbReference>
<dbReference type="PRINTS" id="PR00080">
    <property type="entry name" value="SDRFAMILY"/>
</dbReference>
<keyword evidence="4" id="KW-0812">Transmembrane</keyword>
<evidence type="ECO:0000256" key="3">
    <source>
        <dbReference type="RuleBase" id="RU000363"/>
    </source>
</evidence>
<dbReference type="Pfam" id="PF00106">
    <property type="entry name" value="adh_short"/>
    <property type="match status" value="1"/>
</dbReference>
<dbReference type="InterPro" id="IPR036291">
    <property type="entry name" value="NAD(P)-bd_dom_sf"/>
</dbReference>
<keyword evidence="6" id="KW-1185">Reference proteome</keyword>
<reference evidence="5" key="2">
    <citation type="submission" date="2025-09" db="UniProtKB">
        <authorList>
            <consortium name="Ensembl"/>
        </authorList>
    </citation>
    <scope>IDENTIFICATION</scope>
</reference>
<dbReference type="FunFam" id="3.40.50.720:FF:000074">
    <property type="entry name" value="Retinol dehydrogenase type 1"/>
    <property type="match status" value="1"/>
</dbReference>
<dbReference type="GeneTree" id="ENSGT00940000164857"/>
<comment type="similarity">
    <text evidence="1 3">Belongs to the short-chain dehydrogenases/reductases (SDR) family.</text>
</comment>
<sequence>MQTCYITSPSSPGFDLESTFQLIYIPRGEAAETPKAVTMAFTDRLAAYLAGVILSHLALTCVFLLATLAAVRWYIRDSYKVDGFSQKHVLITGCDSGFGNLLAKQLDRKGFQVMAACLTEKGAADLAAAASPRLKAFLLDVTDSASIRKAVESVSREVGERGLWGLVNNAGRSTPIGPTEWMKLEDFTKVLDVNLIGVIDVTLQFLPLLKKARGRVVNVASILGRLSLTGGGYCLSKWGVEAFSDSLRRDMQPFGINVSIIEPGFFKTNVTRIDLIDADLRRLWSRLPQDVKDSYGATYFDEYVKVQTFSMGLLCSPDISKVTRCMEHALTARFPRTRYAAGWDAKLFWIPLSYLPSFVADFIVNVILPSPKQKM</sequence>
<evidence type="ECO:0000313" key="6">
    <source>
        <dbReference type="Proteomes" id="UP000261580"/>
    </source>
</evidence>
<dbReference type="Gene3D" id="3.40.50.720">
    <property type="entry name" value="NAD(P)-binding Rossmann-like Domain"/>
    <property type="match status" value="1"/>
</dbReference>
<protein>
    <submittedName>
        <fullName evidence="5">Retinol dehydrogenase 1</fullName>
    </submittedName>
</protein>
<dbReference type="OMA" id="WHIRDSY"/>
<accession>A0A3Q4H436</accession>
<keyword evidence="4" id="KW-1133">Transmembrane helix</keyword>
<feature type="transmembrane region" description="Helical" evidence="4">
    <location>
        <begin position="45"/>
        <end position="71"/>
    </location>
</feature>
<dbReference type="PANTHER" id="PTHR43313">
    <property type="entry name" value="SHORT-CHAIN DEHYDROGENASE/REDUCTASE FAMILY 9C"/>
    <property type="match status" value="1"/>
</dbReference>
<evidence type="ECO:0000256" key="2">
    <source>
        <dbReference type="ARBA" id="ARBA00023002"/>
    </source>
</evidence>
<dbReference type="STRING" id="32507.ENSNBRP00000017360"/>